<evidence type="ECO:0000313" key="16">
    <source>
        <dbReference type="EMBL" id="CAG9857268.1"/>
    </source>
</evidence>
<comment type="similarity">
    <text evidence="3">Belongs to the pyrroline-5-carboxylate reductase family.</text>
</comment>
<dbReference type="GO" id="GO:0004735">
    <property type="term" value="F:pyrroline-5-carboxylate reductase activity"/>
    <property type="evidence" value="ECO:0007669"/>
    <property type="project" value="UniProtKB-EC"/>
</dbReference>
<evidence type="ECO:0000256" key="11">
    <source>
        <dbReference type="ARBA" id="ARBA00050547"/>
    </source>
</evidence>
<dbReference type="PANTHER" id="PTHR11645:SF69">
    <property type="entry name" value="PYRROLINE-5-CARBOXYLATE REDUCTASE"/>
    <property type="match status" value="1"/>
</dbReference>
<accession>A0A9N9XM59</accession>
<dbReference type="AlphaFoldDB" id="A0A9N9XM59"/>
<dbReference type="InterPro" id="IPR036291">
    <property type="entry name" value="NAD(P)-bd_dom_sf"/>
</dbReference>
<dbReference type="FunFam" id="1.10.3730.10:FF:000001">
    <property type="entry name" value="Pyrroline-5-carboxylate reductase"/>
    <property type="match status" value="1"/>
</dbReference>
<feature type="binding site" evidence="13">
    <location>
        <begin position="57"/>
        <end position="60"/>
    </location>
    <ligand>
        <name>NADP(+)</name>
        <dbReference type="ChEBI" id="CHEBI:58349"/>
    </ligand>
</feature>
<keyword evidence="10" id="KW-0560">Oxidoreductase</keyword>
<keyword evidence="9 13" id="KW-0521">NADP</keyword>
<dbReference type="Gene3D" id="3.40.50.720">
    <property type="entry name" value="NAD(P)-binding Rossmann-like Domain"/>
    <property type="match status" value="1"/>
</dbReference>
<evidence type="ECO:0000313" key="17">
    <source>
        <dbReference type="Proteomes" id="UP001153712"/>
    </source>
</evidence>
<name>A0A9N9XM59_PHYSR</name>
<comment type="pathway">
    <text evidence="2">Amino-acid biosynthesis; L-proline biosynthesis; L-proline from L-glutamate 5-semialdehyde: step 1/1.</text>
</comment>
<dbReference type="SUPFAM" id="SSF48179">
    <property type="entry name" value="6-phosphogluconate dehydrogenase C-terminal domain-like"/>
    <property type="match status" value="1"/>
</dbReference>
<comment type="subcellular location">
    <subcellularLocation>
        <location evidence="1">Cytoplasm</location>
    </subcellularLocation>
</comment>
<reference evidence="16" key="1">
    <citation type="submission" date="2022-01" db="EMBL/GenBank/DDBJ databases">
        <authorList>
            <person name="King R."/>
        </authorList>
    </citation>
    <scope>NUCLEOTIDE SEQUENCE</scope>
</reference>
<keyword evidence="6" id="KW-0963">Cytoplasm</keyword>
<feature type="domain" description="Pyrroline-5-carboxylate reductase catalytic N-terminal" evidence="14">
    <location>
        <begin position="1"/>
        <end position="90"/>
    </location>
</feature>
<proteinExistence type="inferred from homology"/>
<comment type="catalytic activity">
    <reaction evidence="12">
        <text>L-proline + NADP(+) = (S)-1-pyrroline-5-carboxylate + NADPH + 2 H(+)</text>
        <dbReference type="Rhea" id="RHEA:14109"/>
        <dbReference type="ChEBI" id="CHEBI:15378"/>
        <dbReference type="ChEBI" id="CHEBI:17388"/>
        <dbReference type="ChEBI" id="CHEBI:57783"/>
        <dbReference type="ChEBI" id="CHEBI:58349"/>
        <dbReference type="ChEBI" id="CHEBI:60039"/>
        <dbReference type="EC" id="1.5.1.2"/>
    </reaction>
</comment>
<dbReference type="InterPro" id="IPR000304">
    <property type="entry name" value="Pyrroline-COOH_reductase"/>
</dbReference>
<dbReference type="GO" id="GO:0055129">
    <property type="term" value="P:L-proline biosynthetic process"/>
    <property type="evidence" value="ECO:0007669"/>
    <property type="project" value="TreeGrafter"/>
</dbReference>
<evidence type="ECO:0000256" key="6">
    <source>
        <dbReference type="ARBA" id="ARBA00022490"/>
    </source>
</evidence>
<dbReference type="HAMAP" id="MF_01925">
    <property type="entry name" value="P5C_reductase"/>
    <property type="match status" value="1"/>
</dbReference>
<keyword evidence="8" id="KW-0641">Proline biosynthesis</keyword>
<evidence type="ECO:0000256" key="9">
    <source>
        <dbReference type="ARBA" id="ARBA00022857"/>
    </source>
</evidence>
<dbReference type="InterPro" id="IPR008927">
    <property type="entry name" value="6-PGluconate_DH-like_C_sf"/>
</dbReference>
<organism evidence="16 17">
    <name type="scientific">Phyllotreta striolata</name>
    <name type="common">Striped flea beetle</name>
    <name type="synonym">Crioceris striolata</name>
    <dbReference type="NCBI Taxonomy" id="444603"/>
    <lineage>
        <taxon>Eukaryota</taxon>
        <taxon>Metazoa</taxon>
        <taxon>Ecdysozoa</taxon>
        <taxon>Arthropoda</taxon>
        <taxon>Hexapoda</taxon>
        <taxon>Insecta</taxon>
        <taxon>Pterygota</taxon>
        <taxon>Neoptera</taxon>
        <taxon>Endopterygota</taxon>
        <taxon>Coleoptera</taxon>
        <taxon>Polyphaga</taxon>
        <taxon>Cucujiformia</taxon>
        <taxon>Chrysomeloidea</taxon>
        <taxon>Chrysomelidae</taxon>
        <taxon>Galerucinae</taxon>
        <taxon>Alticini</taxon>
        <taxon>Phyllotreta</taxon>
    </lineage>
</organism>
<feature type="binding site" evidence="13">
    <location>
        <position position="24"/>
    </location>
    <ligand>
        <name>NADP(+)</name>
        <dbReference type="ChEBI" id="CHEBI:58349"/>
    </ligand>
</feature>
<protein>
    <recommendedName>
        <fullName evidence="5">Pyrroline-5-carboxylate reductase</fullName>
        <ecNumber evidence="4">1.5.1.2</ecNumber>
    </recommendedName>
</protein>
<evidence type="ECO:0000256" key="12">
    <source>
        <dbReference type="ARBA" id="ARBA00052690"/>
    </source>
</evidence>
<dbReference type="FunFam" id="3.40.50.720:FF:000190">
    <property type="entry name" value="Pyrroline-5-carboxylate reductase"/>
    <property type="match status" value="1"/>
</dbReference>
<sequence>MAKAICRGIKRKGLIDYSQVYVSSPFIKNLDSWKALGANVFTNNALVVEQSDVIFLAVKPHVFCQAIEQIESNSDKNSTKNKLFISIIAGLTTNNVEKVLQSFEGSRIVRIMPNTPMLIGEGCSVYCPGSKATKEDLDLVETILQSTGMCQLLPEHMIDAVMAVSASGPAFVYIFIEALSDGGVRMGLHREMATKFAAQMVMGAAKMVLATDKHMGTLKDEVCSAGGATIAGVHAMEKGRVRGAIMDAVQAAALRAAELNERSKKL</sequence>
<evidence type="ECO:0000259" key="14">
    <source>
        <dbReference type="Pfam" id="PF03807"/>
    </source>
</evidence>
<gene>
    <name evidence="16" type="ORF">PHYEVI_LOCUS3673</name>
</gene>
<evidence type="ECO:0000256" key="2">
    <source>
        <dbReference type="ARBA" id="ARBA00005205"/>
    </source>
</evidence>
<dbReference type="EMBL" id="OU900106">
    <property type="protein sequence ID" value="CAG9857268.1"/>
    <property type="molecule type" value="Genomic_DNA"/>
</dbReference>
<evidence type="ECO:0000256" key="5">
    <source>
        <dbReference type="ARBA" id="ARBA00021413"/>
    </source>
</evidence>
<evidence type="ECO:0000256" key="3">
    <source>
        <dbReference type="ARBA" id="ARBA00005525"/>
    </source>
</evidence>
<evidence type="ECO:0000256" key="7">
    <source>
        <dbReference type="ARBA" id="ARBA00022605"/>
    </source>
</evidence>
<dbReference type="PIRSF" id="PIRSF000193">
    <property type="entry name" value="Pyrrol-5-carb_rd"/>
    <property type="match status" value="1"/>
</dbReference>
<dbReference type="InterPro" id="IPR029036">
    <property type="entry name" value="P5CR_dimer"/>
</dbReference>
<dbReference type="Pfam" id="PF14748">
    <property type="entry name" value="P5CR_dimer"/>
    <property type="match status" value="1"/>
</dbReference>
<dbReference type="Proteomes" id="UP001153712">
    <property type="component" value="Chromosome 13"/>
</dbReference>
<evidence type="ECO:0000256" key="4">
    <source>
        <dbReference type="ARBA" id="ARBA00012855"/>
    </source>
</evidence>
<feature type="domain" description="Pyrroline-5-carboxylate reductase dimerisation" evidence="15">
    <location>
        <begin position="155"/>
        <end position="259"/>
    </location>
</feature>
<dbReference type="Pfam" id="PF03807">
    <property type="entry name" value="F420_oxidored"/>
    <property type="match status" value="1"/>
</dbReference>
<evidence type="ECO:0000259" key="15">
    <source>
        <dbReference type="Pfam" id="PF14748"/>
    </source>
</evidence>
<evidence type="ECO:0000256" key="8">
    <source>
        <dbReference type="ARBA" id="ARBA00022650"/>
    </source>
</evidence>
<feature type="binding site" evidence="13">
    <location>
        <position position="44"/>
    </location>
    <ligand>
        <name>NADPH</name>
        <dbReference type="ChEBI" id="CHEBI:57783"/>
    </ligand>
</feature>
<keyword evidence="7" id="KW-0028">Amino-acid biosynthesis</keyword>
<dbReference type="InterPro" id="IPR028939">
    <property type="entry name" value="P5C_Rdtase_cat_N"/>
</dbReference>
<evidence type="ECO:0000256" key="1">
    <source>
        <dbReference type="ARBA" id="ARBA00004496"/>
    </source>
</evidence>
<dbReference type="EC" id="1.5.1.2" evidence="4"/>
<comment type="catalytic activity">
    <reaction evidence="11">
        <text>L-proline + NAD(+) = (S)-1-pyrroline-5-carboxylate + NADH + 2 H(+)</text>
        <dbReference type="Rhea" id="RHEA:14105"/>
        <dbReference type="ChEBI" id="CHEBI:15378"/>
        <dbReference type="ChEBI" id="CHEBI:17388"/>
        <dbReference type="ChEBI" id="CHEBI:57540"/>
        <dbReference type="ChEBI" id="CHEBI:57945"/>
        <dbReference type="ChEBI" id="CHEBI:60039"/>
        <dbReference type="EC" id="1.5.1.2"/>
    </reaction>
</comment>
<dbReference type="GO" id="GO:0005737">
    <property type="term" value="C:cytoplasm"/>
    <property type="evidence" value="ECO:0007669"/>
    <property type="project" value="UniProtKB-SubCell"/>
</dbReference>
<keyword evidence="17" id="KW-1185">Reference proteome</keyword>
<evidence type="ECO:0000256" key="10">
    <source>
        <dbReference type="ARBA" id="ARBA00023002"/>
    </source>
</evidence>
<evidence type="ECO:0000256" key="13">
    <source>
        <dbReference type="PIRSR" id="PIRSR000193-1"/>
    </source>
</evidence>
<dbReference type="NCBIfam" id="TIGR00112">
    <property type="entry name" value="proC"/>
    <property type="match status" value="1"/>
</dbReference>
<dbReference type="PANTHER" id="PTHR11645">
    <property type="entry name" value="PYRROLINE-5-CARBOXYLATE REDUCTASE"/>
    <property type="match status" value="1"/>
</dbReference>
<dbReference type="SUPFAM" id="SSF51735">
    <property type="entry name" value="NAD(P)-binding Rossmann-fold domains"/>
    <property type="match status" value="1"/>
</dbReference>
<dbReference type="OrthoDB" id="10263291at2759"/>
<dbReference type="Gene3D" id="1.10.3730.10">
    <property type="entry name" value="ProC C-terminal domain-like"/>
    <property type="match status" value="1"/>
</dbReference>